<dbReference type="RefSeq" id="XP_067715133.1">
    <property type="nucleotide sequence ID" value="XM_067859032.1"/>
</dbReference>
<protein>
    <submittedName>
        <fullName evidence="2">Membrane protein, putative</fullName>
    </submittedName>
</protein>
<feature type="chain" id="PRO_5043977448" evidence="1">
    <location>
        <begin position="23"/>
        <end position="156"/>
    </location>
</feature>
<sequence>MMVPHLVLGWAAVVLATAPSRAHEGADVLLELLKKPSANGPLINTIVECLESNTGRKTMFGFVKCVNDRLHIHQRTKFDTIGFIMGNFMSKAATQMVMRGEGDLYEQLKVVGDCIPMLLRNLFGVEEFSFSCKKRTMVENYDDPSDEDFDDYPTED</sequence>
<dbReference type="Proteomes" id="UP001497744">
    <property type="component" value="Unassembled WGS sequence"/>
</dbReference>
<reference evidence="2 3" key="1">
    <citation type="submission" date="2021-06" db="EMBL/GenBank/DDBJ databases">
        <title>Genome sequence of Babesia caballi.</title>
        <authorList>
            <person name="Yamagishi J."/>
            <person name="Kidaka T."/>
            <person name="Ochi A."/>
        </authorList>
    </citation>
    <scope>NUCLEOTIDE SEQUENCE [LARGE SCALE GENOMIC DNA]</scope>
    <source>
        <strain evidence="2">USDA-D6B2</strain>
    </source>
</reference>
<gene>
    <name evidence="2" type="ORF">BcabD6B2_24990</name>
</gene>
<feature type="signal peptide" evidence="1">
    <location>
        <begin position="1"/>
        <end position="22"/>
    </location>
</feature>
<name>A0AAV4LTC0_BABCB</name>
<evidence type="ECO:0000313" key="2">
    <source>
        <dbReference type="EMBL" id="GIX63064.1"/>
    </source>
</evidence>
<dbReference type="EMBL" id="BPLF01000002">
    <property type="protein sequence ID" value="GIX63064.1"/>
    <property type="molecule type" value="Genomic_DNA"/>
</dbReference>
<comment type="caution">
    <text evidence="2">The sequence shown here is derived from an EMBL/GenBank/DDBJ whole genome shotgun (WGS) entry which is preliminary data.</text>
</comment>
<evidence type="ECO:0000313" key="3">
    <source>
        <dbReference type="Proteomes" id="UP001497744"/>
    </source>
</evidence>
<keyword evidence="3" id="KW-1185">Reference proteome</keyword>
<accession>A0AAV4LTC0</accession>
<organism evidence="2 3">
    <name type="scientific">Babesia caballi</name>
    <dbReference type="NCBI Taxonomy" id="5871"/>
    <lineage>
        <taxon>Eukaryota</taxon>
        <taxon>Sar</taxon>
        <taxon>Alveolata</taxon>
        <taxon>Apicomplexa</taxon>
        <taxon>Aconoidasida</taxon>
        <taxon>Piroplasmida</taxon>
        <taxon>Babesiidae</taxon>
        <taxon>Babesia</taxon>
    </lineage>
</organism>
<keyword evidence="1" id="KW-0732">Signal</keyword>
<dbReference type="GeneID" id="94194545"/>
<dbReference type="AlphaFoldDB" id="A0AAV4LTC0"/>
<proteinExistence type="predicted"/>
<evidence type="ECO:0000256" key="1">
    <source>
        <dbReference type="SAM" id="SignalP"/>
    </source>
</evidence>